<reference evidence="5" key="1">
    <citation type="submission" date="2019-08" db="EMBL/GenBank/DDBJ databases">
        <title>The genome of the North American firefly Photinus pyralis.</title>
        <authorList>
            <consortium name="Photinus pyralis genome working group"/>
            <person name="Fallon T.R."/>
            <person name="Sander Lower S.E."/>
            <person name="Weng J.-K."/>
        </authorList>
    </citation>
    <scope>NUCLEOTIDE SEQUENCE</scope>
    <source>
        <strain evidence="5">TRF0915ILg1</strain>
        <tissue evidence="5">Whole body</tissue>
    </source>
</reference>
<dbReference type="Proteomes" id="UP000801492">
    <property type="component" value="Unassembled WGS sequence"/>
</dbReference>
<name>A0A8K0GFD1_IGNLU</name>
<feature type="region of interest" description="Disordered" evidence="3">
    <location>
        <begin position="38"/>
        <end position="64"/>
    </location>
</feature>
<evidence type="ECO:0000313" key="6">
    <source>
        <dbReference type="Proteomes" id="UP000801492"/>
    </source>
</evidence>
<dbReference type="GO" id="GO:0005730">
    <property type="term" value="C:nucleolus"/>
    <property type="evidence" value="ECO:0007669"/>
    <property type="project" value="TreeGrafter"/>
</dbReference>
<dbReference type="InterPro" id="IPR024626">
    <property type="entry name" value="Kri1-like_C"/>
</dbReference>
<gene>
    <name evidence="5" type="ORF">ILUMI_10041</name>
</gene>
<dbReference type="PANTHER" id="PTHR14490:SF5">
    <property type="entry name" value="PROTEIN KRI1 HOMOLOG"/>
    <property type="match status" value="1"/>
</dbReference>
<keyword evidence="6" id="KW-1185">Reference proteome</keyword>
<feature type="region of interest" description="Disordered" evidence="3">
    <location>
        <begin position="299"/>
        <end position="329"/>
    </location>
</feature>
<organism evidence="5 6">
    <name type="scientific">Ignelater luminosus</name>
    <name type="common">Cucubano</name>
    <name type="synonym">Pyrophorus luminosus</name>
    <dbReference type="NCBI Taxonomy" id="2038154"/>
    <lineage>
        <taxon>Eukaryota</taxon>
        <taxon>Metazoa</taxon>
        <taxon>Ecdysozoa</taxon>
        <taxon>Arthropoda</taxon>
        <taxon>Hexapoda</taxon>
        <taxon>Insecta</taxon>
        <taxon>Pterygota</taxon>
        <taxon>Neoptera</taxon>
        <taxon>Endopterygota</taxon>
        <taxon>Coleoptera</taxon>
        <taxon>Polyphaga</taxon>
        <taxon>Elateriformia</taxon>
        <taxon>Elateroidea</taxon>
        <taxon>Elateridae</taxon>
        <taxon>Agrypninae</taxon>
        <taxon>Pyrophorini</taxon>
        <taxon>Ignelater</taxon>
    </lineage>
</organism>
<protein>
    <recommendedName>
        <fullName evidence="2">Protein KRI1 homolog</fullName>
    </recommendedName>
</protein>
<dbReference type="AlphaFoldDB" id="A0A8K0GFD1"/>
<accession>A0A8K0GFD1</accession>
<dbReference type="Pfam" id="PF05178">
    <property type="entry name" value="Kri1"/>
    <property type="match status" value="1"/>
</dbReference>
<feature type="compositionally biased region" description="Acidic residues" evidence="3">
    <location>
        <begin position="48"/>
        <end position="64"/>
    </location>
</feature>
<feature type="compositionally biased region" description="Low complexity" evidence="3">
    <location>
        <begin position="634"/>
        <end position="647"/>
    </location>
</feature>
<evidence type="ECO:0000259" key="4">
    <source>
        <dbReference type="Pfam" id="PF12936"/>
    </source>
</evidence>
<dbReference type="GO" id="GO:0000447">
    <property type="term" value="P:endonucleolytic cleavage in ITS1 to separate SSU-rRNA from 5.8S rRNA and LSU-rRNA from tricistronic rRNA transcript (SSU-rRNA, 5.8S rRNA, LSU-rRNA)"/>
    <property type="evidence" value="ECO:0007669"/>
    <property type="project" value="TreeGrafter"/>
</dbReference>
<feature type="compositionally biased region" description="Low complexity" evidence="3">
    <location>
        <begin position="594"/>
        <end position="607"/>
    </location>
</feature>
<evidence type="ECO:0000256" key="2">
    <source>
        <dbReference type="ARBA" id="ARBA00017294"/>
    </source>
</evidence>
<dbReference type="GO" id="GO:0030686">
    <property type="term" value="C:90S preribosome"/>
    <property type="evidence" value="ECO:0007669"/>
    <property type="project" value="TreeGrafter"/>
</dbReference>
<feature type="compositionally biased region" description="Basic and acidic residues" evidence="3">
    <location>
        <begin position="616"/>
        <end position="632"/>
    </location>
</feature>
<comment type="caution">
    <text evidence="5">The sequence shown here is derived from an EMBL/GenBank/DDBJ whole genome shotgun (WGS) entry which is preliminary data.</text>
</comment>
<feature type="compositionally biased region" description="Basic and acidic residues" evidence="3">
    <location>
        <begin position="657"/>
        <end position="686"/>
    </location>
</feature>
<comment type="similarity">
    <text evidence="1">Belongs to the KRI1 family.</text>
</comment>
<feature type="compositionally biased region" description="Basic and acidic residues" evidence="3">
    <location>
        <begin position="305"/>
        <end position="329"/>
    </location>
</feature>
<proteinExistence type="inferred from homology"/>
<feature type="region of interest" description="Disordered" evidence="3">
    <location>
        <begin position="590"/>
        <end position="748"/>
    </location>
</feature>
<evidence type="ECO:0000313" key="5">
    <source>
        <dbReference type="EMBL" id="KAF2896128.1"/>
    </source>
</evidence>
<dbReference type="PANTHER" id="PTHR14490">
    <property type="entry name" value="ZINC FINGER, ZZ TYPE"/>
    <property type="match status" value="1"/>
</dbReference>
<evidence type="ECO:0000256" key="1">
    <source>
        <dbReference type="ARBA" id="ARBA00007473"/>
    </source>
</evidence>
<dbReference type="EMBL" id="VTPC01005359">
    <property type="protein sequence ID" value="KAF2896128.1"/>
    <property type="molecule type" value="Genomic_DNA"/>
</dbReference>
<dbReference type="Pfam" id="PF12936">
    <property type="entry name" value="Kri1_C"/>
    <property type="match status" value="1"/>
</dbReference>
<dbReference type="OrthoDB" id="10252032at2759"/>
<feature type="compositionally biased region" description="Basic residues" evidence="3">
    <location>
        <begin position="727"/>
        <end position="736"/>
    </location>
</feature>
<dbReference type="InterPro" id="IPR018034">
    <property type="entry name" value="Kri1"/>
</dbReference>
<feature type="compositionally biased region" description="Basic and acidic residues" evidence="3">
    <location>
        <begin position="695"/>
        <end position="722"/>
    </location>
</feature>
<feature type="region of interest" description="Disordered" evidence="3">
    <location>
        <begin position="127"/>
        <end position="149"/>
    </location>
</feature>
<feature type="domain" description="Kri1-like C-terminal" evidence="4">
    <location>
        <begin position="489"/>
        <end position="576"/>
    </location>
</feature>
<evidence type="ECO:0000256" key="3">
    <source>
        <dbReference type="SAM" id="MobiDB-lite"/>
    </source>
</evidence>
<sequence>MLRLFDNADDSDSDLNLKTDTDFAKNYDKWRQKEELHKLQAKYGNESSDTESSSEDDEGDEINEEFEKDFFKTLSCLKNKDPRIYDKKIQFFNNQNEAENVPKLLTKKKKDQPVYLKDYERKLILEKGGQFSDEEEENPETQSSTYVKEQQKLKENLKEALNNIDDNEEDVEWGGMFKTRQKTAEEKKKEEEDYLQWLAGQTEHLKDENAENDLKPLKDFWTNPKLDEGEKFLRDYVLKKKFLDSENTDYIPTYEEVIHDSDEDLSEDEKAVSTQEEFEHKYNFRFEEPDQEFIKRYPRTMENSLRQKDDKRKIKRSERKERKVKEKQQKMEEIKQLQVLKKKEIEEKIDKLKEITGNAEVSFNVGDLEDDFDPELHDKRMKALFDDQFYEGPEGEQKPEFPELDEELELENWDYWHGNEENENEKTALNEADEHHCEDEDFNMDCDYDPSNTQKELIENSKRRKKRKRKSKFVQVLSQTKPVFDPNDKTYQEYLDEYYKLDCEDIIGDLPCRFKYREVVPNSFGLSIEEILTAKDKELNRWCSLKKAIQHRPDHVEKYDVIAFEKKAKNIDLKRKYIPSLFIEEKTEDNVFPSTSSEGNSGTNSKGASKKKKSKQKNENEESNDKTNEKHQQSNIEDNNNINTIDTSNKKHKQKRENKIINKNDTPKEHKQNITEDHVDINETSKKKQKRKKKHEEISDKINEDDIPKKKSKQDNSEDKSNIKVKAVNKKKHKQNNKNAEDIGISDARLAAYGINPKKFKNKLKYGNK</sequence>